<name>A0A481Z9P8_9VIRU</name>
<keyword evidence="1" id="KW-0812">Transmembrane</keyword>
<keyword evidence="1" id="KW-1133">Transmembrane helix</keyword>
<sequence length="97" mass="10969">MHYESGGFTFSYILYVIAIILFIIGIIFAIWFFSLENQDDKHHHQDREQRKDAIDKSRISGLFFLSAISIVLIAMYAGAAAGARHALKHKLLGANML</sequence>
<gene>
    <name evidence="2" type="ORF">LCPAC401_02560</name>
</gene>
<reference evidence="2" key="1">
    <citation type="journal article" date="2019" name="MBio">
        <title>Virus Genomes from Deep Sea Sediments Expand the Ocean Megavirome and Support Independent Origins of Viral Gigantism.</title>
        <authorList>
            <person name="Backstrom D."/>
            <person name="Yutin N."/>
            <person name="Jorgensen S.L."/>
            <person name="Dharamshi J."/>
            <person name="Homa F."/>
            <person name="Zaremba-Niedwiedzka K."/>
            <person name="Spang A."/>
            <person name="Wolf Y.I."/>
            <person name="Koonin E.V."/>
            <person name="Ettema T.J."/>
        </authorList>
    </citation>
    <scope>NUCLEOTIDE SEQUENCE</scope>
</reference>
<proteinExistence type="predicted"/>
<accession>A0A481Z9P8</accession>
<feature type="transmembrane region" description="Helical" evidence="1">
    <location>
        <begin position="12"/>
        <end position="33"/>
    </location>
</feature>
<organism evidence="2">
    <name type="scientific">Pithovirus LCPAC401</name>
    <dbReference type="NCBI Taxonomy" id="2506595"/>
    <lineage>
        <taxon>Viruses</taxon>
        <taxon>Pithoviruses</taxon>
    </lineage>
</organism>
<keyword evidence="1" id="KW-0472">Membrane</keyword>
<evidence type="ECO:0008006" key="3">
    <source>
        <dbReference type="Google" id="ProtNLM"/>
    </source>
</evidence>
<protein>
    <recommendedName>
        <fullName evidence="3">Transmembrane protein</fullName>
    </recommendedName>
</protein>
<evidence type="ECO:0000256" key="1">
    <source>
        <dbReference type="SAM" id="Phobius"/>
    </source>
</evidence>
<feature type="transmembrane region" description="Helical" evidence="1">
    <location>
        <begin position="59"/>
        <end position="83"/>
    </location>
</feature>
<evidence type="ECO:0000313" key="2">
    <source>
        <dbReference type="EMBL" id="QBK92618.1"/>
    </source>
</evidence>
<dbReference type="EMBL" id="MK500579">
    <property type="protein sequence ID" value="QBK92618.1"/>
    <property type="molecule type" value="Genomic_DNA"/>
</dbReference>